<evidence type="ECO:0000256" key="5">
    <source>
        <dbReference type="ARBA" id="ARBA00022833"/>
    </source>
</evidence>
<dbReference type="AlphaFoldDB" id="A0AAD1VRY6"/>
<feature type="compositionally biased region" description="Basic and acidic residues" evidence="7">
    <location>
        <begin position="965"/>
        <end position="977"/>
    </location>
</feature>
<evidence type="ECO:0000256" key="3">
    <source>
        <dbReference type="ARBA" id="ARBA00022737"/>
    </source>
</evidence>
<dbReference type="GO" id="GO:0008270">
    <property type="term" value="F:zinc ion binding"/>
    <property type="evidence" value="ECO:0007669"/>
    <property type="project" value="UniProtKB-KW"/>
</dbReference>
<feature type="compositionally biased region" description="Basic and acidic residues" evidence="7">
    <location>
        <begin position="19"/>
        <end position="28"/>
    </location>
</feature>
<dbReference type="EMBL" id="OW240913">
    <property type="protein sequence ID" value="CAH2253127.1"/>
    <property type="molecule type" value="Genomic_DNA"/>
</dbReference>
<dbReference type="GO" id="GO:0005634">
    <property type="term" value="C:nucleus"/>
    <property type="evidence" value="ECO:0007669"/>
    <property type="project" value="TreeGrafter"/>
</dbReference>
<feature type="region of interest" description="Disordered" evidence="7">
    <location>
        <begin position="1"/>
        <end position="118"/>
    </location>
</feature>
<feature type="compositionally biased region" description="Polar residues" evidence="7">
    <location>
        <begin position="1018"/>
        <end position="1027"/>
    </location>
</feature>
<feature type="compositionally biased region" description="Polar residues" evidence="7">
    <location>
        <begin position="802"/>
        <end position="811"/>
    </location>
</feature>
<feature type="region of interest" description="Disordered" evidence="7">
    <location>
        <begin position="903"/>
        <end position="977"/>
    </location>
</feature>
<dbReference type="InterPro" id="IPR054361">
    <property type="entry name" value="Znf-CCCH_ZC3H4/6/8"/>
</dbReference>
<dbReference type="GO" id="GO:0003723">
    <property type="term" value="F:RNA binding"/>
    <property type="evidence" value="ECO:0007669"/>
    <property type="project" value="InterPro"/>
</dbReference>
<keyword evidence="4 6" id="KW-0863">Zinc-finger</keyword>
<protein>
    <submittedName>
        <fullName evidence="9">Zinc finger CCCH domain-containing 6</fullName>
    </submittedName>
</protein>
<keyword evidence="5 6" id="KW-0862">Zinc</keyword>
<dbReference type="PANTHER" id="PTHR13119">
    <property type="entry name" value="ZINC FINGER CCCH DOMAIN-CONTAINING PROTEI"/>
    <property type="match status" value="1"/>
</dbReference>
<feature type="region of interest" description="Disordered" evidence="7">
    <location>
        <begin position="790"/>
        <end position="814"/>
    </location>
</feature>
<reference evidence="9" key="1">
    <citation type="submission" date="2022-03" db="EMBL/GenBank/DDBJ databases">
        <authorList>
            <person name="Alioto T."/>
            <person name="Alioto T."/>
            <person name="Gomez Garrido J."/>
        </authorList>
    </citation>
    <scope>NUCLEOTIDE SEQUENCE</scope>
</reference>
<dbReference type="Pfam" id="PF22623">
    <property type="entry name" value="zf-CCCH_9"/>
    <property type="match status" value="1"/>
</dbReference>
<evidence type="ECO:0000256" key="6">
    <source>
        <dbReference type="PROSITE-ProRule" id="PRU00723"/>
    </source>
</evidence>
<feature type="domain" description="C3H1-type" evidence="8">
    <location>
        <begin position="300"/>
        <end position="327"/>
    </location>
</feature>
<feature type="compositionally biased region" description="Low complexity" evidence="7">
    <location>
        <begin position="98"/>
        <end position="107"/>
    </location>
</feature>
<feature type="domain" description="C3H1-type" evidence="8">
    <location>
        <begin position="328"/>
        <end position="351"/>
    </location>
</feature>
<dbReference type="PROSITE" id="PS50103">
    <property type="entry name" value="ZF_C3H1"/>
    <property type="match status" value="3"/>
</dbReference>
<dbReference type="Proteomes" id="UP001295444">
    <property type="component" value="Chromosome 02"/>
</dbReference>
<organism evidence="9 10">
    <name type="scientific">Pelobates cultripes</name>
    <name type="common">Western spadefoot toad</name>
    <dbReference type="NCBI Taxonomy" id="61616"/>
    <lineage>
        <taxon>Eukaryota</taxon>
        <taxon>Metazoa</taxon>
        <taxon>Chordata</taxon>
        <taxon>Craniata</taxon>
        <taxon>Vertebrata</taxon>
        <taxon>Euteleostomi</taxon>
        <taxon>Amphibia</taxon>
        <taxon>Batrachia</taxon>
        <taxon>Anura</taxon>
        <taxon>Pelobatoidea</taxon>
        <taxon>Pelobatidae</taxon>
        <taxon>Pelobates</taxon>
    </lineage>
</organism>
<feature type="compositionally biased region" description="Basic and acidic residues" evidence="7">
    <location>
        <begin position="631"/>
        <end position="641"/>
    </location>
</feature>
<feature type="zinc finger region" description="C3H1-type" evidence="6">
    <location>
        <begin position="272"/>
        <end position="298"/>
    </location>
</feature>
<dbReference type="Gene3D" id="4.10.1000.10">
    <property type="entry name" value="Zinc finger, CCCH-type"/>
    <property type="match status" value="1"/>
</dbReference>
<dbReference type="Gene3D" id="1.20.120.1350">
    <property type="entry name" value="Pneumovirus matrix protein 2 (M2), zinc-binding domain"/>
    <property type="match status" value="1"/>
</dbReference>
<feature type="compositionally biased region" description="Basic and acidic residues" evidence="7">
    <location>
        <begin position="109"/>
        <end position="118"/>
    </location>
</feature>
<gene>
    <name evidence="9" type="ORF">PECUL_23A000335</name>
</gene>
<feature type="compositionally biased region" description="Polar residues" evidence="7">
    <location>
        <begin position="603"/>
        <end position="628"/>
    </location>
</feature>
<evidence type="ECO:0000256" key="4">
    <source>
        <dbReference type="ARBA" id="ARBA00022771"/>
    </source>
</evidence>
<feature type="region of interest" description="Disordered" evidence="7">
    <location>
        <begin position="577"/>
        <end position="679"/>
    </location>
</feature>
<feature type="domain" description="C3H1-type" evidence="8">
    <location>
        <begin position="272"/>
        <end position="298"/>
    </location>
</feature>
<evidence type="ECO:0000313" key="9">
    <source>
        <dbReference type="EMBL" id="CAH2253127.1"/>
    </source>
</evidence>
<feature type="compositionally biased region" description="Basic and acidic residues" evidence="7">
    <location>
        <begin position="1035"/>
        <end position="1044"/>
    </location>
</feature>
<dbReference type="FunFam" id="4.10.1000.10:FF:000007">
    <property type="entry name" value="Zinc finger CCCH domain-containing protein 6"/>
    <property type="match status" value="1"/>
</dbReference>
<feature type="region of interest" description="Disordered" evidence="7">
    <location>
        <begin position="221"/>
        <end position="244"/>
    </location>
</feature>
<keyword evidence="2 6" id="KW-0479">Metal-binding</keyword>
<feature type="compositionally biased region" description="Low complexity" evidence="7">
    <location>
        <begin position="645"/>
        <end position="655"/>
    </location>
</feature>
<name>A0AAD1VRY6_PELCU</name>
<dbReference type="SMART" id="SM00356">
    <property type="entry name" value="ZnF_C3H1"/>
    <property type="match status" value="3"/>
</dbReference>
<feature type="zinc finger region" description="C3H1-type" evidence="6">
    <location>
        <begin position="300"/>
        <end position="327"/>
    </location>
</feature>
<dbReference type="Pfam" id="PF14608">
    <property type="entry name" value="zf-CCCH_2"/>
    <property type="match status" value="1"/>
</dbReference>
<feature type="compositionally biased region" description="Acidic residues" evidence="7">
    <location>
        <begin position="29"/>
        <end position="48"/>
    </location>
</feature>
<proteinExistence type="predicted"/>
<feature type="zinc finger region" description="C3H1-type" evidence="6">
    <location>
        <begin position="328"/>
        <end position="351"/>
    </location>
</feature>
<dbReference type="InterPro" id="IPR000571">
    <property type="entry name" value="Znf_CCCH"/>
</dbReference>
<evidence type="ECO:0000256" key="7">
    <source>
        <dbReference type="SAM" id="MobiDB-lite"/>
    </source>
</evidence>
<dbReference type="InterPro" id="IPR036855">
    <property type="entry name" value="Znf_CCCH_sf"/>
</dbReference>
<feature type="region of interest" description="Disordered" evidence="7">
    <location>
        <begin position="1013"/>
        <end position="1054"/>
    </location>
</feature>
<dbReference type="Pfam" id="PF00642">
    <property type="entry name" value="zf-CCCH"/>
    <property type="match status" value="1"/>
</dbReference>
<evidence type="ECO:0000259" key="8">
    <source>
        <dbReference type="PROSITE" id="PS50103"/>
    </source>
</evidence>
<feature type="compositionally biased region" description="Basic and acidic residues" evidence="7">
    <location>
        <begin position="49"/>
        <end position="63"/>
    </location>
</feature>
<feature type="compositionally biased region" description="Basic and acidic residues" evidence="7">
    <location>
        <begin position="931"/>
        <end position="941"/>
    </location>
</feature>
<accession>A0AAD1VRY6</accession>
<sequence length="1054" mass="119032">MASFESLFSRPPNPALDKNMTDSEHAGDEREDGELEDGEIDDGGFEEEKEPKAIESEKPVTEKVHKKSKKRRKKEREKEKKKEKRRRREKHKHNFPVSDNSSDYSYDSDTDHAERPHKELIHKDFDSMFAQPPPFLGNYTSPKAKRKKIMNEYDDYGNYSDDDYNDEEDDFAEQLKHYRQAKESSNTSEPPFKNPCTKGIQQGLDQQGKGFYYGRGRGAQKKMNMKDRGRGRGAHKGPNTYYQDGFQEDNKPVKKWVTMSQEFINQHTVEHKGKQICKYFLEKRCIKGDQCKFDHDAEIEKKKEICKFYILGYCTKGENCLYMHNEFPCKFYHTGVKCYQGDNCKFSHEQLTDDMRELLHKHLKMEEEPQHEEENDMDNMRRHGAKFYNSPYMGMQFQGNPPSMYNSEPLPEPPSNVLPVTTSPPIQTAAGYCSPNMPVMNAPFGTSGMPGHMGNNHRDGHSLPGPPFLQNADDTHHVMQSQNSYQTMQNQPAFYDNYYSQQAVHNVQPSNPAESMHNVLFSRIGKNLDMGEANMNPLPRSTSKEEDDIANWYTSSEEEDGSGVSSILKTLRNQAKLARNNSTEQQVSAPQFDPRLAKDRVTGMQTTDPRIKPPQTQNLRSPGETVSTDPRVVRDPRKIKPVEISPCSSSSSVRSDTPLAQPAGKVKQKGVDDEEEDLERELREKAVLIPLEMPPGISLRDPRCKLRQFSHIKMDILLAKPNFAKLIVWAPEDLLPVPPPKPDPVSSINLPLPPLIADQRLNKSRNLASELHHSAVDPRLERQDPRLETKVKQAGVPVRSSFPEQTESHVISNKLGDPRLQKNLNMRLHRTSSTDSQPGILKDSASVKVYTHGAARSGTGLSPPPVPIKSEHEFPSLPPYASKLSSSNVRVGAPVSILKNISLYDPRDNTPNLDSGPVSAGENGDYQKTTVHSDKPCKNDAEQIDNLQQCKDVEVPLQSNTQISEESKEKESDDATEKIVPAPPVLSQAATTPAVHNLPIQALTGLMRSHYNEPRQVKTGQTNQVQADNADVEPEDKSLKEVFKTFDPTASPFC</sequence>
<keyword evidence="1" id="KW-0597">Phosphoprotein</keyword>
<feature type="compositionally biased region" description="Polar residues" evidence="7">
    <location>
        <begin position="577"/>
        <end position="589"/>
    </location>
</feature>
<evidence type="ECO:0000256" key="1">
    <source>
        <dbReference type="ARBA" id="ARBA00022553"/>
    </source>
</evidence>
<keyword evidence="3" id="KW-0677">Repeat</keyword>
<dbReference type="SUPFAM" id="SSF90229">
    <property type="entry name" value="CCCH zinc finger"/>
    <property type="match status" value="3"/>
</dbReference>
<dbReference type="InterPro" id="IPR045124">
    <property type="entry name" value="Su(sable)-like"/>
</dbReference>
<feature type="region of interest" description="Disordered" evidence="7">
    <location>
        <begin position="854"/>
        <end position="874"/>
    </location>
</feature>
<dbReference type="GO" id="GO:0045892">
    <property type="term" value="P:negative regulation of DNA-templated transcription"/>
    <property type="evidence" value="ECO:0007669"/>
    <property type="project" value="InterPro"/>
</dbReference>
<evidence type="ECO:0000256" key="2">
    <source>
        <dbReference type="ARBA" id="ARBA00022723"/>
    </source>
</evidence>
<dbReference type="PANTHER" id="PTHR13119:SF22">
    <property type="entry name" value="ZINC FINGER CCCH DOMAIN-CONTAINING PROTEIN 6"/>
    <property type="match status" value="1"/>
</dbReference>
<keyword evidence="10" id="KW-1185">Reference proteome</keyword>
<evidence type="ECO:0000313" key="10">
    <source>
        <dbReference type="Proteomes" id="UP001295444"/>
    </source>
</evidence>
<feature type="region of interest" description="Disordered" evidence="7">
    <location>
        <begin position="180"/>
        <end position="203"/>
    </location>
</feature>
<feature type="compositionally biased region" description="Basic residues" evidence="7">
    <location>
        <begin position="64"/>
        <end position="94"/>
    </location>
</feature>